<dbReference type="InterPro" id="IPR029056">
    <property type="entry name" value="Ribokinase-like"/>
</dbReference>
<dbReference type="EMBL" id="UZAN01046446">
    <property type="protein sequence ID" value="VDP84167.1"/>
    <property type="molecule type" value="Genomic_DNA"/>
</dbReference>
<sequence>MEKLDVSVVGSINTDLSVYTDAVPEAGETVMGAEFIMGFGGKGANQCVATQFLGSKSAIVVGCDCFGDAYLEHLNKISVNTSKCQFYTRCFLSIFTVQTCIFRIYI</sequence>
<dbReference type="SUPFAM" id="SSF53613">
    <property type="entry name" value="Ribokinase-like"/>
    <property type="match status" value="1"/>
</dbReference>
<organism evidence="6">
    <name type="scientific">Echinostoma caproni</name>
    <dbReference type="NCBI Taxonomy" id="27848"/>
    <lineage>
        <taxon>Eukaryota</taxon>
        <taxon>Metazoa</taxon>
        <taxon>Spiralia</taxon>
        <taxon>Lophotrochozoa</taxon>
        <taxon>Platyhelminthes</taxon>
        <taxon>Trematoda</taxon>
        <taxon>Digenea</taxon>
        <taxon>Plagiorchiida</taxon>
        <taxon>Echinostomata</taxon>
        <taxon>Echinostomatoidea</taxon>
        <taxon>Echinostomatidae</taxon>
        <taxon>Echinostoma</taxon>
    </lineage>
</organism>
<dbReference type="InterPro" id="IPR011611">
    <property type="entry name" value="PfkB_dom"/>
</dbReference>
<reference evidence="6" key="1">
    <citation type="submission" date="2016-06" db="UniProtKB">
        <authorList>
            <consortium name="WormBaseParasite"/>
        </authorList>
    </citation>
    <scope>IDENTIFICATION</scope>
</reference>
<evidence type="ECO:0000256" key="2">
    <source>
        <dbReference type="ARBA" id="ARBA00022777"/>
    </source>
</evidence>
<gene>
    <name evidence="4" type="ORF">ECPE_LOCUS8775</name>
</gene>
<keyword evidence="1" id="KW-0808">Transferase</keyword>
<evidence type="ECO:0000313" key="4">
    <source>
        <dbReference type="EMBL" id="VDP84167.1"/>
    </source>
</evidence>
<evidence type="ECO:0000256" key="1">
    <source>
        <dbReference type="ARBA" id="ARBA00022679"/>
    </source>
</evidence>
<dbReference type="OrthoDB" id="415590at2759"/>
<dbReference type="GO" id="GO:0006796">
    <property type="term" value="P:phosphate-containing compound metabolic process"/>
    <property type="evidence" value="ECO:0007669"/>
    <property type="project" value="UniProtKB-ARBA"/>
</dbReference>
<evidence type="ECO:0000313" key="5">
    <source>
        <dbReference type="Proteomes" id="UP000272942"/>
    </source>
</evidence>
<name>A0A183AP90_9TREM</name>
<dbReference type="PANTHER" id="PTHR10584:SF166">
    <property type="entry name" value="RIBOKINASE"/>
    <property type="match status" value="1"/>
</dbReference>
<dbReference type="Proteomes" id="UP000272942">
    <property type="component" value="Unassembled WGS sequence"/>
</dbReference>
<protein>
    <submittedName>
        <fullName evidence="6">PfkB domain-containing protein</fullName>
    </submittedName>
</protein>
<keyword evidence="5" id="KW-1185">Reference proteome</keyword>
<keyword evidence="2" id="KW-0418">Kinase</keyword>
<dbReference type="Gene3D" id="3.40.1190.20">
    <property type="match status" value="1"/>
</dbReference>
<accession>A0A183AP90</accession>
<feature type="domain" description="Carbohydrate kinase PfkB" evidence="3">
    <location>
        <begin position="5"/>
        <end position="86"/>
    </location>
</feature>
<dbReference type="PANTHER" id="PTHR10584">
    <property type="entry name" value="SUGAR KINASE"/>
    <property type="match status" value="1"/>
</dbReference>
<dbReference type="WBParaSite" id="ECPE_0000880101-mRNA-1">
    <property type="protein sequence ID" value="ECPE_0000880101-mRNA-1"/>
    <property type="gene ID" value="ECPE_0000880101"/>
</dbReference>
<reference evidence="4 5" key="2">
    <citation type="submission" date="2018-11" db="EMBL/GenBank/DDBJ databases">
        <authorList>
            <consortium name="Pathogen Informatics"/>
        </authorList>
    </citation>
    <scope>NUCLEOTIDE SEQUENCE [LARGE SCALE GENOMIC DNA]</scope>
    <source>
        <strain evidence="4 5">Egypt</strain>
    </source>
</reference>
<evidence type="ECO:0000313" key="6">
    <source>
        <dbReference type="WBParaSite" id="ECPE_0000880101-mRNA-1"/>
    </source>
</evidence>
<dbReference type="AlphaFoldDB" id="A0A183AP90"/>
<dbReference type="PRINTS" id="PR00990">
    <property type="entry name" value="RIBOKINASE"/>
</dbReference>
<dbReference type="InterPro" id="IPR002139">
    <property type="entry name" value="Ribo/fructo_kinase"/>
</dbReference>
<dbReference type="GO" id="GO:0016301">
    <property type="term" value="F:kinase activity"/>
    <property type="evidence" value="ECO:0007669"/>
    <property type="project" value="UniProtKB-KW"/>
</dbReference>
<dbReference type="Pfam" id="PF00294">
    <property type="entry name" value="PfkB"/>
    <property type="match status" value="1"/>
</dbReference>
<dbReference type="GO" id="GO:0005829">
    <property type="term" value="C:cytosol"/>
    <property type="evidence" value="ECO:0007669"/>
    <property type="project" value="TreeGrafter"/>
</dbReference>
<proteinExistence type="predicted"/>
<evidence type="ECO:0000259" key="3">
    <source>
        <dbReference type="Pfam" id="PF00294"/>
    </source>
</evidence>